<dbReference type="Proteomes" id="UP000245942">
    <property type="component" value="Unassembled WGS sequence"/>
</dbReference>
<evidence type="ECO:0000313" key="4">
    <source>
        <dbReference type="EMBL" id="PWN20497.1"/>
    </source>
</evidence>
<name>A0A316U5G4_9BASI</name>
<dbReference type="GO" id="GO:0006897">
    <property type="term" value="P:endocytosis"/>
    <property type="evidence" value="ECO:0007669"/>
    <property type="project" value="TreeGrafter"/>
</dbReference>
<dbReference type="STRING" id="1684307.A0A316U5G4"/>
<dbReference type="GO" id="GO:0071933">
    <property type="term" value="F:Arp2/3 complex binding"/>
    <property type="evidence" value="ECO:0007669"/>
    <property type="project" value="TreeGrafter"/>
</dbReference>
<sequence length="636" mass="70953">MRGTGQAIFLLCNLAIMGCLVWTLRKRRRSESLSSNEMENSGTASPTGERSATSTLCSALGSSSSSTTSTTISSSKKDVHRPILFLFLGISFLLTIRGGFGVAQGVVWKLNYYNAEIYDQRGFRSSYVIEETLLATLPEWFSCMALIASGMMGWRTQKREAEGEVGQDARDLEAAKGEKVTMPNGQGAMSLSLPAPVHQSHADLETVADFYHEVDRMLEAPLEVPEAFRDDPTIDDETKEHAAVFDKFQNFLALLEECYDKFLDQQYSLDYCIARLLDSAFVRSHHDEVSTCILDLLGRATSLPVLLVTYDLLLAWGLKEPSVYRTVHNGVGGLARDKITRLVHQIWAGHYAAVADARLGGGVASNNTKHWYARTNGRRESTVMHAGDFHDWSAEAQAAADDDSSAQTTGDHPVLHRLLSQVAETSNAARTRIHQIRLRDKAIQILYEVCRVQRLEPSNMRAVDENFVSHLFDLVEETRLHEDEAFNYLLIKLIVALNEQFMVNAIALKGAPGTSGGNIVLGILKTRLHVTKTFGENLIFMLNRASSSSAEDFCMQLLVLKLLYLLFTTKETAHYFYTNDLRVLVDVFIRELSDLPEESESLRHTYLRVLHPLLTHTQLCWCRGAWKQSGASSSTG</sequence>
<keyword evidence="2" id="KW-0472">Membrane</keyword>
<accession>A0A316U5G4</accession>
<dbReference type="GO" id="GO:0051666">
    <property type="term" value="P:actin cortical patch localization"/>
    <property type="evidence" value="ECO:0007669"/>
    <property type="project" value="TreeGrafter"/>
</dbReference>
<evidence type="ECO:0000256" key="1">
    <source>
        <dbReference type="SAM" id="MobiDB-lite"/>
    </source>
</evidence>
<keyword evidence="2" id="KW-1133">Transmembrane helix</keyword>
<feature type="region of interest" description="Disordered" evidence="1">
    <location>
        <begin position="33"/>
        <end position="52"/>
    </location>
</feature>
<keyword evidence="5" id="KW-1185">Reference proteome</keyword>
<dbReference type="EMBL" id="KZ819328">
    <property type="protein sequence ID" value="PWN20497.1"/>
    <property type="molecule type" value="Genomic_DNA"/>
</dbReference>
<dbReference type="InterPro" id="IPR030125">
    <property type="entry name" value="SPIN90/Ldb17"/>
</dbReference>
<protein>
    <recommendedName>
        <fullName evidence="3">SPIN90/Ldb17 leucine-rich domain-containing protein</fullName>
    </recommendedName>
</protein>
<dbReference type="PROSITE" id="PS51257">
    <property type="entry name" value="PROKAR_LIPOPROTEIN"/>
    <property type="match status" value="1"/>
</dbReference>
<feature type="transmembrane region" description="Helical" evidence="2">
    <location>
        <begin position="6"/>
        <end position="24"/>
    </location>
</feature>
<evidence type="ECO:0000313" key="5">
    <source>
        <dbReference type="Proteomes" id="UP000245942"/>
    </source>
</evidence>
<evidence type="ECO:0000259" key="3">
    <source>
        <dbReference type="Pfam" id="PF09431"/>
    </source>
</evidence>
<feature type="transmembrane region" description="Helical" evidence="2">
    <location>
        <begin position="83"/>
        <end position="107"/>
    </location>
</feature>
<proteinExistence type="predicted"/>
<keyword evidence="2" id="KW-0812">Transmembrane</keyword>
<organism evidence="4 5">
    <name type="scientific">Pseudomicrostroma glucosiphilum</name>
    <dbReference type="NCBI Taxonomy" id="1684307"/>
    <lineage>
        <taxon>Eukaryota</taxon>
        <taxon>Fungi</taxon>
        <taxon>Dikarya</taxon>
        <taxon>Basidiomycota</taxon>
        <taxon>Ustilaginomycotina</taxon>
        <taxon>Exobasidiomycetes</taxon>
        <taxon>Microstromatales</taxon>
        <taxon>Microstromatales incertae sedis</taxon>
        <taxon>Pseudomicrostroma</taxon>
    </lineage>
</organism>
<evidence type="ECO:0000256" key="2">
    <source>
        <dbReference type="SAM" id="Phobius"/>
    </source>
</evidence>
<dbReference type="InterPro" id="IPR018556">
    <property type="entry name" value="SPIN90/Ldb17_LRD"/>
</dbReference>
<dbReference type="AlphaFoldDB" id="A0A316U5G4"/>
<dbReference type="OrthoDB" id="445362at2759"/>
<dbReference type="GO" id="GO:0030479">
    <property type="term" value="C:actin cortical patch"/>
    <property type="evidence" value="ECO:0007669"/>
    <property type="project" value="TreeGrafter"/>
</dbReference>
<reference evidence="4 5" key="1">
    <citation type="journal article" date="2018" name="Mol. Biol. Evol.">
        <title>Broad Genomic Sampling Reveals a Smut Pathogenic Ancestry of the Fungal Clade Ustilaginomycotina.</title>
        <authorList>
            <person name="Kijpornyongpan T."/>
            <person name="Mondo S.J."/>
            <person name="Barry K."/>
            <person name="Sandor L."/>
            <person name="Lee J."/>
            <person name="Lipzen A."/>
            <person name="Pangilinan J."/>
            <person name="LaButti K."/>
            <person name="Hainaut M."/>
            <person name="Henrissat B."/>
            <person name="Grigoriev I.V."/>
            <person name="Spatafora J.W."/>
            <person name="Aime M.C."/>
        </authorList>
    </citation>
    <scope>NUCLEOTIDE SEQUENCE [LARGE SCALE GENOMIC DNA]</scope>
    <source>
        <strain evidence="4 5">MCA 4718</strain>
    </source>
</reference>
<dbReference type="GeneID" id="37012900"/>
<gene>
    <name evidence="4" type="ORF">BCV69DRAFT_277712</name>
</gene>
<dbReference type="GO" id="GO:0000147">
    <property type="term" value="P:actin cortical patch assembly"/>
    <property type="evidence" value="ECO:0007669"/>
    <property type="project" value="TreeGrafter"/>
</dbReference>
<dbReference type="PANTHER" id="PTHR13357">
    <property type="entry name" value="SH3 ADAPTER PROTEIN SPIN90 NCK INTERACTING PROTEIN WITH SH3 DOMAIN"/>
    <property type="match status" value="1"/>
</dbReference>
<dbReference type="Pfam" id="PF09431">
    <property type="entry name" value="SPIN90_LRD"/>
    <property type="match status" value="1"/>
</dbReference>
<dbReference type="RefSeq" id="XP_025347657.1">
    <property type="nucleotide sequence ID" value="XM_025491166.1"/>
</dbReference>
<feature type="domain" description="SPIN90/Ldb17 leucine-rich" evidence="3">
    <location>
        <begin position="483"/>
        <end position="620"/>
    </location>
</feature>
<dbReference type="PANTHER" id="PTHR13357:SF1">
    <property type="entry name" value="NCK-INTERACTING PROTEIN WITH SH3 DOMAIN"/>
    <property type="match status" value="1"/>
</dbReference>